<evidence type="ECO:0000313" key="2">
    <source>
        <dbReference type="Proteomes" id="UP001154322"/>
    </source>
</evidence>
<accession>A0ABM9G8I7</accession>
<protein>
    <recommendedName>
        <fullName evidence="3">HK97 family phage prohead protease</fullName>
    </recommendedName>
</protein>
<comment type="caution">
    <text evidence="1">The sequence shown here is derived from an EMBL/GenBank/DDBJ whole genome shotgun (WGS) entry which is preliminary data.</text>
</comment>
<evidence type="ECO:0008006" key="3">
    <source>
        <dbReference type="Google" id="ProtNLM"/>
    </source>
</evidence>
<dbReference type="EMBL" id="CALYLO010000009">
    <property type="protein sequence ID" value="CAH8248243.1"/>
    <property type="molecule type" value="Genomic_DNA"/>
</dbReference>
<gene>
    <name evidence="1" type="ORF">WJ0W_005500</name>
</gene>
<name>A0ABM9G8I7_9BACL</name>
<dbReference type="RefSeq" id="WP_213427724.1">
    <property type="nucleotide sequence ID" value="NZ_AP031286.1"/>
</dbReference>
<keyword evidence="2" id="KW-1185">Reference proteome</keyword>
<evidence type="ECO:0000313" key="1">
    <source>
        <dbReference type="EMBL" id="CAH8248243.1"/>
    </source>
</evidence>
<organism evidence="1 2">
    <name type="scientific">Paenibacillus melissococcoides</name>
    <dbReference type="NCBI Taxonomy" id="2912268"/>
    <lineage>
        <taxon>Bacteria</taxon>
        <taxon>Bacillati</taxon>
        <taxon>Bacillota</taxon>
        <taxon>Bacilli</taxon>
        <taxon>Bacillales</taxon>
        <taxon>Paenibacillaceae</taxon>
        <taxon>Paenibacillus</taxon>
    </lineage>
</organism>
<proteinExistence type="predicted"/>
<dbReference type="Proteomes" id="UP001154322">
    <property type="component" value="Unassembled WGS sequence"/>
</dbReference>
<sequence>MARCGVLSRGDIRAERSVVALKNPGTTQLTITNYFQEDQWIEDEVREPAKGDAVSSWALPGYQKAKSNGLIPLNYDHAYQSPITGAILPG</sequence>
<reference evidence="1" key="1">
    <citation type="submission" date="2022-06" db="EMBL/GenBank/DDBJ databases">
        <authorList>
            <person name="Dietemann V."/>
            <person name="Ory F."/>
            <person name="Dainat B."/>
            <person name="Oberhansli S."/>
        </authorList>
    </citation>
    <scope>NUCLEOTIDE SEQUENCE</scope>
    <source>
        <strain evidence="1">Ena-SAMPLE-TAB-26-04-2022-14:26:32:270-5432</strain>
    </source>
</reference>